<dbReference type="AlphaFoldDB" id="A0A1E3X740"/>
<accession>A0A1E3X740</accession>
<evidence type="ECO:0000313" key="2">
    <source>
        <dbReference type="Proteomes" id="UP000094056"/>
    </source>
</evidence>
<comment type="caution">
    <text evidence="1">The sequence shown here is derived from an EMBL/GenBank/DDBJ whole genome shotgun (WGS) entry which is preliminary data.</text>
</comment>
<proteinExistence type="predicted"/>
<reference evidence="1 2" key="1">
    <citation type="submission" date="2016-07" db="EMBL/GenBank/DDBJ databases">
        <title>Draft genome of Scalindua rubra, obtained from a brine-seawater interface in the Red Sea, sheds light on salt adaptation in anammox bacteria.</title>
        <authorList>
            <person name="Speth D.R."/>
            <person name="Lagkouvardos I."/>
            <person name="Wang Y."/>
            <person name="Qian P.-Y."/>
            <person name="Dutilh B.E."/>
            <person name="Jetten M.S."/>
        </authorList>
    </citation>
    <scope>NUCLEOTIDE SEQUENCE [LARGE SCALE GENOMIC DNA]</scope>
    <source>
        <strain evidence="1">BSI-1</strain>
    </source>
</reference>
<evidence type="ECO:0000313" key="1">
    <source>
        <dbReference type="EMBL" id="ODS31369.1"/>
    </source>
</evidence>
<gene>
    <name evidence="1" type="ORF">SCARUB_03512</name>
</gene>
<protein>
    <submittedName>
        <fullName evidence="1">Uncharacterized protein</fullName>
    </submittedName>
</protein>
<name>A0A1E3X740_9BACT</name>
<organism evidence="1 2">
    <name type="scientific">Candidatus Scalindua rubra</name>
    <dbReference type="NCBI Taxonomy" id="1872076"/>
    <lineage>
        <taxon>Bacteria</taxon>
        <taxon>Pseudomonadati</taxon>
        <taxon>Planctomycetota</taxon>
        <taxon>Candidatus Brocadiia</taxon>
        <taxon>Candidatus Brocadiales</taxon>
        <taxon>Candidatus Scalinduaceae</taxon>
        <taxon>Candidatus Scalindua</taxon>
    </lineage>
</organism>
<dbReference type="Proteomes" id="UP000094056">
    <property type="component" value="Unassembled WGS sequence"/>
</dbReference>
<dbReference type="EMBL" id="MAYW01000123">
    <property type="protein sequence ID" value="ODS31369.1"/>
    <property type="molecule type" value="Genomic_DNA"/>
</dbReference>
<sequence length="207" mass="23573">MRWLFSLFLFIAIVPASLQFGTKQVFSFQREAPEVVIEKYLDAVISNDYQTAYTLVSDQNEDIREWLEFLNFVTSIAPEKLISTIHLAHSLTRHQIVQIDLPGDGTAVINVESITPDMEKILEITHSEDEIKSLYDNGSLPLKQKQGTFILSKENNIWKIKEMEGTSGDSASKIAMDLAGKLLSKEEILKLDNEIRNYQNKRTDPPN</sequence>